<name>A0A2P2Q919_RHIMU</name>
<proteinExistence type="predicted"/>
<accession>A0A2P2Q919</accession>
<reference evidence="1" key="1">
    <citation type="submission" date="2018-02" db="EMBL/GenBank/DDBJ databases">
        <title>Rhizophora mucronata_Transcriptome.</title>
        <authorList>
            <person name="Meera S.P."/>
            <person name="Sreeshan A."/>
            <person name="Augustine A."/>
        </authorList>
    </citation>
    <scope>NUCLEOTIDE SEQUENCE</scope>
    <source>
        <tissue evidence="1">Leaf</tissue>
    </source>
</reference>
<dbReference type="AlphaFoldDB" id="A0A2P2Q919"/>
<protein>
    <submittedName>
        <fullName evidence="1">Uncharacterized protein</fullName>
    </submittedName>
</protein>
<dbReference type="EMBL" id="GGEC01082960">
    <property type="protein sequence ID" value="MBX63444.1"/>
    <property type="molecule type" value="Transcribed_RNA"/>
</dbReference>
<organism evidence="1">
    <name type="scientific">Rhizophora mucronata</name>
    <name type="common">Asiatic mangrove</name>
    <dbReference type="NCBI Taxonomy" id="61149"/>
    <lineage>
        <taxon>Eukaryota</taxon>
        <taxon>Viridiplantae</taxon>
        <taxon>Streptophyta</taxon>
        <taxon>Embryophyta</taxon>
        <taxon>Tracheophyta</taxon>
        <taxon>Spermatophyta</taxon>
        <taxon>Magnoliopsida</taxon>
        <taxon>eudicotyledons</taxon>
        <taxon>Gunneridae</taxon>
        <taxon>Pentapetalae</taxon>
        <taxon>rosids</taxon>
        <taxon>fabids</taxon>
        <taxon>Malpighiales</taxon>
        <taxon>Rhizophoraceae</taxon>
        <taxon>Rhizophora</taxon>
    </lineage>
</organism>
<sequence length="33" mass="4098">MSYKKTWSKCMLTPRPQIQILKLFFNFIFTRET</sequence>
<evidence type="ECO:0000313" key="1">
    <source>
        <dbReference type="EMBL" id="MBX63444.1"/>
    </source>
</evidence>